<gene>
    <name evidence="2" type="ORF">SAMN05660845_0035</name>
</gene>
<protein>
    <submittedName>
        <fullName evidence="2">Uncharacterized protein</fullName>
    </submittedName>
</protein>
<accession>A0A1I0UY03</accession>
<feature type="transmembrane region" description="Helical" evidence="1">
    <location>
        <begin position="101"/>
        <end position="123"/>
    </location>
</feature>
<evidence type="ECO:0000313" key="2">
    <source>
        <dbReference type="EMBL" id="SFA68979.1"/>
    </source>
</evidence>
<dbReference type="OrthoDB" id="1437499at2"/>
<keyword evidence="3" id="KW-1185">Reference proteome</keyword>
<feature type="transmembrane region" description="Helical" evidence="1">
    <location>
        <begin position="6"/>
        <end position="29"/>
    </location>
</feature>
<evidence type="ECO:0000313" key="3">
    <source>
        <dbReference type="Proteomes" id="UP000199604"/>
    </source>
</evidence>
<keyword evidence="1" id="KW-0472">Membrane</keyword>
<feature type="transmembrane region" description="Helical" evidence="1">
    <location>
        <begin position="41"/>
        <end position="65"/>
    </location>
</feature>
<evidence type="ECO:0000256" key="1">
    <source>
        <dbReference type="SAM" id="Phobius"/>
    </source>
</evidence>
<reference evidence="3" key="1">
    <citation type="submission" date="2016-10" db="EMBL/GenBank/DDBJ databases">
        <authorList>
            <person name="Varghese N."/>
            <person name="Submissions S."/>
        </authorList>
    </citation>
    <scope>NUCLEOTIDE SEQUENCE [LARGE SCALE GENOMIC DNA]</scope>
    <source>
        <strain evidence="3">DSM 21789</strain>
    </source>
</reference>
<proteinExistence type="predicted"/>
<name>A0A1I0UY03_9FLAO</name>
<dbReference type="Proteomes" id="UP000199604">
    <property type="component" value="Unassembled WGS sequence"/>
</dbReference>
<keyword evidence="1" id="KW-0812">Transmembrane</keyword>
<sequence>MNVKNFIIGGIVGGIVDWLLGWLFYGIIFKDTFPSGETMNMIMITLGCFTVGFFISYIFAQWAAISNVVTGLKAGAVIGIFMGLTSGFFGSESMAIPDYKIIAIGVFISIIMCACVGASIAFVNSKLK</sequence>
<dbReference type="STRING" id="498292.SAMN05660845_0035"/>
<organism evidence="2 3">
    <name type="scientific">Flavobacterium swingsii</name>
    <dbReference type="NCBI Taxonomy" id="498292"/>
    <lineage>
        <taxon>Bacteria</taxon>
        <taxon>Pseudomonadati</taxon>
        <taxon>Bacteroidota</taxon>
        <taxon>Flavobacteriia</taxon>
        <taxon>Flavobacteriales</taxon>
        <taxon>Flavobacteriaceae</taxon>
        <taxon>Flavobacterium</taxon>
    </lineage>
</organism>
<dbReference type="AlphaFoldDB" id="A0A1I0UY03"/>
<feature type="transmembrane region" description="Helical" evidence="1">
    <location>
        <begin position="71"/>
        <end position="89"/>
    </location>
</feature>
<dbReference type="EMBL" id="FOJT01000001">
    <property type="protein sequence ID" value="SFA68979.1"/>
    <property type="molecule type" value="Genomic_DNA"/>
</dbReference>
<keyword evidence="1" id="KW-1133">Transmembrane helix</keyword>
<dbReference type="RefSeq" id="WP_091472536.1">
    <property type="nucleotide sequence ID" value="NZ_FOJT01000001.1"/>
</dbReference>